<keyword evidence="1" id="KW-1133">Transmembrane helix</keyword>
<accession>A0A7H9ASU3</accession>
<gene>
    <name evidence="2" type="ORF">HYG79_14525</name>
</gene>
<keyword evidence="1" id="KW-0812">Transmembrane</keyword>
<proteinExistence type="predicted"/>
<name>A0A7H9ASU3_9FLAO</name>
<keyword evidence="3" id="KW-1185">Reference proteome</keyword>
<protein>
    <submittedName>
        <fullName evidence="2">Uncharacterized protein</fullName>
    </submittedName>
</protein>
<feature type="transmembrane region" description="Helical" evidence="1">
    <location>
        <begin position="539"/>
        <end position="560"/>
    </location>
</feature>
<reference evidence="2 3" key="1">
    <citation type="journal article" date="2006" name="Int. J. Syst. Evol. Microbiol.">
        <title>Costertonia aggregata gen. nov., sp. nov., a mesophilic marine bacterium of the family Flavobacteriaceae, isolated from a mature biofilm.</title>
        <authorList>
            <person name="Kwon K.K."/>
            <person name="Lee Y.K."/>
            <person name="Lee H.K."/>
        </authorList>
    </citation>
    <scope>NUCLEOTIDE SEQUENCE [LARGE SCALE GENOMIC DNA]</scope>
    <source>
        <strain evidence="2 3">KCCM 42265</strain>
    </source>
</reference>
<keyword evidence="1" id="KW-0472">Membrane</keyword>
<dbReference type="AlphaFoldDB" id="A0A7H9ASU3"/>
<dbReference type="KEGG" id="cagg:HYG79_14525"/>
<feature type="transmembrane region" description="Helical" evidence="1">
    <location>
        <begin position="138"/>
        <end position="157"/>
    </location>
</feature>
<organism evidence="2 3">
    <name type="scientific">Costertonia aggregata</name>
    <dbReference type="NCBI Taxonomy" id="343403"/>
    <lineage>
        <taxon>Bacteria</taxon>
        <taxon>Pseudomonadati</taxon>
        <taxon>Bacteroidota</taxon>
        <taxon>Flavobacteriia</taxon>
        <taxon>Flavobacteriales</taxon>
        <taxon>Flavobacteriaceae</taxon>
        <taxon>Costertonia</taxon>
    </lineage>
</organism>
<dbReference type="Proteomes" id="UP000509302">
    <property type="component" value="Chromosome"/>
</dbReference>
<feature type="transmembrane region" description="Helical" evidence="1">
    <location>
        <begin position="32"/>
        <end position="63"/>
    </location>
</feature>
<evidence type="ECO:0000256" key="1">
    <source>
        <dbReference type="SAM" id="Phobius"/>
    </source>
</evidence>
<evidence type="ECO:0000313" key="2">
    <source>
        <dbReference type="EMBL" id="QLG46510.1"/>
    </source>
</evidence>
<sequence length="562" mass="62806">MNIITHMNLKTVPLPLVQDLNYFADADFTPKFFIAILAGVLLALVFQLILTALSVAIGITAIGDVREIYINNRLGFNASKTEEIKDDYEFDQNYSAGTNLGVKITTGFGVWSILTTCISLFAATAIAIRLSLFNYDGIAIALGLVVWAIFFIVLFYLEFKFANTVIGGLINTAMSGLRSSADMVKNAFAPSEQKKLETVISNKISNIRNEFDDAIDTTKINETINSFFERAEKKLPDYSDLVNDLESIANKSKSKNSTGKWMAIQQVLSKAIDNSDKTDKGKQKAAQLKQALKSARQKYAESDTPAQGIAEIMATFSKADKETVEQHLSTIQNYLSTSNDEGLALKSVKTKINELIQNPTAAKAFLQTKIKELDRESIVNYLDKNTNLDRSKIESYADTVEQQLNAARATYHEKTNGNLTKEIENRVRDFFDSTERPEIRYDALRSDFQRIWNDPKQSLSILRSRLDKMDRNTVRALLTNNRYISAENLDKVVDQFEKAKTDTTERMGKIQAEISKRLENVKRKAVIQAEHSRKTAASAAWWLVITALLSGLAAIGGSLVSF</sequence>
<dbReference type="EMBL" id="CP058595">
    <property type="protein sequence ID" value="QLG46510.1"/>
    <property type="molecule type" value="Genomic_DNA"/>
</dbReference>
<evidence type="ECO:0000313" key="3">
    <source>
        <dbReference type="Proteomes" id="UP000509302"/>
    </source>
</evidence>
<feature type="transmembrane region" description="Helical" evidence="1">
    <location>
        <begin position="108"/>
        <end position="132"/>
    </location>
</feature>
<dbReference type="RefSeq" id="WP_179242789.1">
    <property type="nucleotide sequence ID" value="NZ_CP058595.1"/>
</dbReference>